<proteinExistence type="predicted"/>
<evidence type="ECO:0000313" key="3">
    <source>
        <dbReference type="EMBL" id="MDP9864498.1"/>
    </source>
</evidence>
<protein>
    <recommendedName>
        <fullName evidence="2">DUF4097 domain-containing protein</fullName>
    </recommendedName>
</protein>
<dbReference type="InterPro" id="IPR025164">
    <property type="entry name" value="Toastrack_DUF4097"/>
</dbReference>
<sequence>MRMKNVIAAGALLASCALLTGCGLQDLGKASARDEVSYDVEDRVAKLDVRGRTGDITVVEKDRTGIRVVETLYWRGDKPKTEHRVEGEALVVSYRCESDWGSCGVDYRVEVPKGLHVKVDSRAGDITLHTLSGVVEAATSSGDIVASGLGGKKFIGETVSGDIELRYTARPDDVEMEIASGNGTVYVPDGAYNVTTDAVTGDVAVKVTDNSASKHRISITTVTGDAKVLPA</sequence>
<gene>
    <name evidence="3" type="ORF">J2S55_003764</name>
</gene>
<keyword evidence="4" id="KW-1185">Reference proteome</keyword>
<dbReference type="PROSITE" id="PS51257">
    <property type="entry name" value="PROKAR_LIPOPROTEIN"/>
    <property type="match status" value="1"/>
</dbReference>
<dbReference type="Proteomes" id="UP001230426">
    <property type="component" value="Unassembled WGS sequence"/>
</dbReference>
<dbReference type="Pfam" id="PF13349">
    <property type="entry name" value="DUF4097"/>
    <property type="match status" value="1"/>
</dbReference>
<evidence type="ECO:0000256" key="1">
    <source>
        <dbReference type="SAM" id="SignalP"/>
    </source>
</evidence>
<feature type="chain" id="PRO_5046824218" description="DUF4097 domain-containing protein" evidence="1">
    <location>
        <begin position="21"/>
        <end position="231"/>
    </location>
</feature>
<organism evidence="3 4">
    <name type="scientific">Streptosporangium brasiliense</name>
    <dbReference type="NCBI Taxonomy" id="47480"/>
    <lineage>
        <taxon>Bacteria</taxon>
        <taxon>Bacillati</taxon>
        <taxon>Actinomycetota</taxon>
        <taxon>Actinomycetes</taxon>
        <taxon>Streptosporangiales</taxon>
        <taxon>Streptosporangiaceae</taxon>
        <taxon>Streptosporangium</taxon>
    </lineage>
</organism>
<feature type="domain" description="DUF4097" evidence="2">
    <location>
        <begin position="117"/>
        <end position="228"/>
    </location>
</feature>
<comment type="caution">
    <text evidence="3">The sequence shown here is derived from an EMBL/GenBank/DDBJ whole genome shotgun (WGS) entry which is preliminary data.</text>
</comment>
<keyword evidence="1" id="KW-0732">Signal</keyword>
<evidence type="ECO:0000259" key="2">
    <source>
        <dbReference type="Pfam" id="PF13349"/>
    </source>
</evidence>
<accession>A0ABT9R5I1</accession>
<name>A0ABT9R5I1_9ACTN</name>
<dbReference type="EMBL" id="JAUSRB010000002">
    <property type="protein sequence ID" value="MDP9864498.1"/>
    <property type="molecule type" value="Genomic_DNA"/>
</dbReference>
<reference evidence="3 4" key="1">
    <citation type="submission" date="2023-07" db="EMBL/GenBank/DDBJ databases">
        <title>Sequencing the genomes of 1000 actinobacteria strains.</title>
        <authorList>
            <person name="Klenk H.-P."/>
        </authorList>
    </citation>
    <scope>NUCLEOTIDE SEQUENCE [LARGE SCALE GENOMIC DNA]</scope>
    <source>
        <strain evidence="3 4">DSM 44109</strain>
    </source>
</reference>
<feature type="signal peptide" evidence="1">
    <location>
        <begin position="1"/>
        <end position="20"/>
    </location>
</feature>
<evidence type="ECO:0000313" key="4">
    <source>
        <dbReference type="Proteomes" id="UP001230426"/>
    </source>
</evidence>